<gene>
    <name evidence="1" type="ORF">GDS87_14210</name>
</gene>
<keyword evidence="2" id="KW-1185">Reference proteome</keyword>
<organism evidence="1 2">
    <name type="scientific">Lysinibacillus pakistanensis</name>
    <dbReference type="NCBI Taxonomy" id="759811"/>
    <lineage>
        <taxon>Bacteria</taxon>
        <taxon>Bacillati</taxon>
        <taxon>Bacillota</taxon>
        <taxon>Bacilli</taxon>
        <taxon>Bacillales</taxon>
        <taxon>Bacillaceae</taxon>
        <taxon>Lysinibacillus</taxon>
    </lineage>
</organism>
<dbReference type="InterPro" id="IPR014710">
    <property type="entry name" value="RmlC-like_jellyroll"/>
</dbReference>
<dbReference type="EMBL" id="CP045835">
    <property type="protein sequence ID" value="QGG52024.1"/>
    <property type="molecule type" value="Genomic_DNA"/>
</dbReference>
<dbReference type="InterPro" id="IPR011051">
    <property type="entry name" value="RmlC_Cupin_sf"/>
</dbReference>
<protein>
    <submittedName>
        <fullName evidence="1">Cupin</fullName>
    </submittedName>
</protein>
<accession>A0ABX6DBR2</accession>
<name>A0ABX6DBR2_9BACI</name>
<dbReference type="SUPFAM" id="SSF51182">
    <property type="entry name" value="RmlC-like cupins"/>
    <property type="match status" value="1"/>
</dbReference>
<sequence length="112" mass="12407">MKIFNFTQKFANPIINYDSVDAFYKRIMRTVEPTSIGFMYIEQGGIVGMHEASVPQLFIVIQGEGWICGADKEKIFLKAGEGVFWQTGQAHESGSDTGLTALILESTQINLA</sequence>
<dbReference type="Proteomes" id="UP000373269">
    <property type="component" value="Chromosome"/>
</dbReference>
<dbReference type="Gene3D" id="2.60.120.10">
    <property type="entry name" value="Jelly Rolls"/>
    <property type="match status" value="1"/>
</dbReference>
<reference evidence="1 2" key="1">
    <citation type="submission" date="2019-11" db="EMBL/GenBank/DDBJ databases">
        <title>Whole Genome Sequencing and Comparative Genomic Analyses of Lysinibacillus pakistanensis LZH-9, a Halotolerant Strain with Excellent COD Removal Capability.</title>
        <authorList>
            <person name="Zhou H."/>
        </authorList>
    </citation>
    <scope>NUCLEOTIDE SEQUENCE [LARGE SCALE GENOMIC DNA]</scope>
    <source>
        <strain evidence="1 2">LZH-9</strain>
    </source>
</reference>
<proteinExistence type="predicted"/>
<evidence type="ECO:0000313" key="2">
    <source>
        <dbReference type="Proteomes" id="UP000373269"/>
    </source>
</evidence>
<evidence type="ECO:0000313" key="1">
    <source>
        <dbReference type="EMBL" id="QGG52024.1"/>
    </source>
</evidence>